<dbReference type="AlphaFoldDB" id="A0ABD1JE98"/>
<proteinExistence type="predicted"/>
<reference evidence="3 4" key="1">
    <citation type="submission" date="2024-09" db="EMBL/GenBank/DDBJ databases">
        <title>A chromosome-level genome assembly of Gray's grenadier anchovy, Coilia grayii.</title>
        <authorList>
            <person name="Fu Z."/>
        </authorList>
    </citation>
    <scope>NUCLEOTIDE SEQUENCE [LARGE SCALE GENOMIC DNA]</scope>
    <source>
        <strain evidence="3">G4</strain>
        <tissue evidence="3">Muscle</tissue>
    </source>
</reference>
<evidence type="ECO:0000313" key="4">
    <source>
        <dbReference type="Proteomes" id="UP001591681"/>
    </source>
</evidence>
<dbReference type="PANTHER" id="PTHR23098">
    <property type="entry name" value="AGAP001331-PA-RELATED"/>
    <property type="match status" value="1"/>
</dbReference>
<comment type="caution">
    <text evidence="3">The sequence shown here is derived from an EMBL/GenBank/DDBJ whole genome shotgun (WGS) entry which is preliminary data.</text>
</comment>
<dbReference type="PANTHER" id="PTHR23098:SF16">
    <property type="entry name" value="REGULATORY PROTEIN ZESTE"/>
    <property type="match status" value="1"/>
</dbReference>
<sequence>MEYRHKKKRRPNFTDPELMAMVSAVSKQQDILSGEFNLNVGRTLEAKKLKARAWRDVTDAVNTVSHVHRYTAEVRRKYRYFKCDTKRKKDFEKKLLRGKSALNSERGTKAYFLRNGVQLFLKISAFLGKQRAVHIYLCFVLVKLRSAVKSLEKKIYIYIFFLTFIFSEVKPHSLVSPKSEEPLDFPCSSAPDEGSAAEDPGPSARFVTVASPTPPSPTTNHLSPTYGSSQTSRTFNHHLRQCPGPQNSMTEMVEVQRQIRDLLQDINNTVATGFRDLAAAIRYAADKGSQTAVKDPVN</sequence>
<evidence type="ECO:0000256" key="1">
    <source>
        <dbReference type="SAM" id="MobiDB-lite"/>
    </source>
</evidence>
<dbReference type="InterPro" id="IPR028002">
    <property type="entry name" value="Myb_DNA-bind_5"/>
</dbReference>
<protein>
    <recommendedName>
        <fullName evidence="2">Myb/SANT-like DNA-binding domain-containing protein</fullName>
    </recommendedName>
</protein>
<evidence type="ECO:0000259" key="2">
    <source>
        <dbReference type="Pfam" id="PF13873"/>
    </source>
</evidence>
<dbReference type="EMBL" id="JBHFQA010000017">
    <property type="protein sequence ID" value="KAL2084408.1"/>
    <property type="molecule type" value="Genomic_DNA"/>
</dbReference>
<name>A0ABD1JE98_9TELE</name>
<keyword evidence="4" id="KW-1185">Reference proteome</keyword>
<gene>
    <name evidence="3" type="ORF">ACEWY4_019926</name>
</gene>
<evidence type="ECO:0000313" key="3">
    <source>
        <dbReference type="EMBL" id="KAL2084408.1"/>
    </source>
</evidence>
<feature type="region of interest" description="Disordered" evidence="1">
    <location>
        <begin position="210"/>
        <end position="230"/>
    </location>
</feature>
<accession>A0ABD1JE98</accession>
<dbReference type="Pfam" id="PF13873">
    <property type="entry name" value="Myb_DNA-bind_5"/>
    <property type="match status" value="1"/>
</dbReference>
<feature type="domain" description="Myb/SANT-like DNA-binding" evidence="2">
    <location>
        <begin position="9"/>
        <end position="88"/>
    </location>
</feature>
<dbReference type="Proteomes" id="UP001591681">
    <property type="component" value="Unassembled WGS sequence"/>
</dbReference>
<organism evidence="3 4">
    <name type="scientific">Coilia grayii</name>
    <name type="common">Gray's grenadier anchovy</name>
    <dbReference type="NCBI Taxonomy" id="363190"/>
    <lineage>
        <taxon>Eukaryota</taxon>
        <taxon>Metazoa</taxon>
        <taxon>Chordata</taxon>
        <taxon>Craniata</taxon>
        <taxon>Vertebrata</taxon>
        <taxon>Euteleostomi</taxon>
        <taxon>Actinopterygii</taxon>
        <taxon>Neopterygii</taxon>
        <taxon>Teleostei</taxon>
        <taxon>Clupei</taxon>
        <taxon>Clupeiformes</taxon>
        <taxon>Clupeoidei</taxon>
        <taxon>Engraulidae</taxon>
        <taxon>Coilinae</taxon>
        <taxon>Coilia</taxon>
    </lineage>
</organism>